<organism evidence="5 6">
    <name type="scientific">Phanerochaete sordida</name>
    <dbReference type="NCBI Taxonomy" id="48140"/>
    <lineage>
        <taxon>Eukaryota</taxon>
        <taxon>Fungi</taxon>
        <taxon>Dikarya</taxon>
        <taxon>Basidiomycota</taxon>
        <taxon>Agaricomycotina</taxon>
        <taxon>Agaricomycetes</taxon>
        <taxon>Polyporales</taxon>
        <taxon>Phanerochaetaceae</taxon>
        <taxon>Phanerochaete</taxon>
    </lineage>
</organism>
<dbReference type="PRINTS" id="PR00412">
    <property type="entry name" value="EPOXHYDRLASE"/>
</dbReference>
<protein>
    <submittedName>
        <fullName evidence="5">Epoxide hydrolase</fullName>
    </submittedName>
</protein>
<comment type="caution">
    <text evidence="5">The sequence shown here is derived from an EMBL/GenBank/DDBJ whole genome shotgun (WGS) entry which is preliminary data.</text>
</comment>
<dbReference type="Pfam" id="PF06441">
    <property type="entry name" value="EHN"/>
    <property type="match status" value="1"/>
</dbReference>
<dbReference type="InterPro" id="IPR010497">
    <property type="entry name" value="Epoxide_hydro_N"/>
</dbReference>
<evidence type="ECO:0000259" key="4">
    <source>
        <dbReference type="Pfam" id="PF06441"/>
    </source>
</evidence>
<dbReference type="Proteomes" id="UP000703269">
    <property type="component" value="Unassembled WGS sequence"/>
</dbReference>
<name>A0A9P3GDJ9_9APHY</name>
<dbReference type="Gene3D" id="3.40.50.1820">
    <property type="entry name" value="alpha/beta hydrolase"/>
    <property type="match status" value="1"/>
</dbReference>
<evidence type="ECO:0000256" key="1">
    <source>
        <dbReference type="ARBA" id="ARBA00010088"/>
    </source>
</evidence>
<keyword evidence="3 5" id="KW-0378">Hydrolase</keyword>
<reference evidence="5 6" key="1">
    <citation type="submission" date="2021-08" db="EMBL/GenBank/DDBJ databases">
        <title>Draft Genome Sequence of Phanerochaete sordida strain YK-624.</title>
        <authorList>
            <person name="Mori T."/>
            <person name="Dohra H."/>
            <person name="Suzuki T."/>
            <person name="Kawagishi H."/>
            <person name="Hirai H."/>
        </authorList>
    </citation>
    <scope>NUCLEOTIDE SEQUENCE [LARGE SCALE GENOMIC DNA]</scope>
    <source>
        <strain evidence="5 6">YK-624</strain>
    </source>
</reference>
<comment type="similarity">
    <text evidence="1">Belongs to the peptidase S33 family.</text>
</comment>
<dbReference type="OrthoDB" id="7130006at2759"/>
<keyword evidence="6" id="KW-1185">Reference proteome</keyword>
<feature type="domain" description="Epoxide hydrolase N-terminal" evidence="4">
    <location>
        <begin position="2"/>
        <end position="117"/>
    </location>
</feature>
<dbReference type="GO" id="GO:0097176">
    <property type="term" value="P:epoxide metabolic process"/>
    <property type="evidence" value="ECO:0007669"/>
    <property type="project" value="TreeGrafter"/>
</dbReference>
<dbReference type="EMBL" id="BPQB01000023">
    <property type="protein sequence ID" value="GJE91834.1"/>
    <property type="molecule type" value="Genomic_DNA"/>
</dbReference>
<gene>
    <name evidence="5" type="ORF">PsYK624_079850</name>
</gene>
<dbReference type="GO" id="GO:0004301">
    <property type="term" value="F:epoxide hydrolase activity"/>
    <property type="evidence" value="ECO:0007669"/>
    <property type="project" value="TreeGrafter"/>
</dbReference>
<dbReference type="SUPFAM" id="SSF53474">
    <property type="entry name" value="alpha/beta-Hydrolases"/>
    <property type="match status" value="1"/>
</dbReference>
<dbReference type="PANTHER" id="PTHR21661">
    <property type="entry name" value="EPOXIDE HYDROLASE 1-RELATED"/>
    <property type="match status" value="1"/>
</dbReference>
<evidence type="ECO:0000313" key="5">
    <source>
        <dbReference type="EMBL" id="GJE91834.1"/>
    </source>
</evidence>
<evidence type="ECO:0000313" key="6">
    <source>
        <dbReference type="Proteomes" id="UP000703269"/>
    </source>
</evidence>
<dbReference type="InterPro" id="IPR000639">
    <property type="entry name" value="Epox_hydrolase-like"/>
</dbReference>
<proteinExistence type="inferred from homology"/>
<accession>A0A9P3GDJ9</accession>
<evidence type="ECO:0000256" key="3">
    <source>
        <dbReference type="ARBA" id="ARBA00022801"/>
    </source>
</evidence>
<dbReference type="InterPro" id="IPR029058">
    <property type="entry name" value="AB_hydrolase_fold"/>
</dbReference>
<keyword evidence="2" id="KW-0058">Aromatic hydrocarbons catabolism</keyword>
<evidence type="ECO:0000256" key="2">
    <source>
        <dbReference type="ARBA" id="ARBA00022797"/>
    </source>
</evidence>
<dbReference type="PANTHER" id="PTHR21661:SF35">
    <property type="entry name" value="EPOXIDE HYDROLASE"/>
    <property type="match status" value="1"/>
</dbReference>
<dbReference type="AlphaFoldDB" id="A0A9P3GDJ9"/>
<sequence>MVPFTISAPQDALDAVRQRVESAVLPPPAPSSNSPWTYGVPNADISRIVDYWKTSYDWRKAEAELNAELPQFTLPVAVQGHETLQAHFVHKRALAEPGRKVIPLLFIHGWPGHFCEVRRILPMLVDPKGDGEVAFDVVAPSLPGFGYSNAPEKSGFALRQYAEFCHNLMLGLGYDKYVVQGGDWGFFIAQRIIHFYGPTHVKGWHTNFPVTGPPTLVTFPRLYLTSKLTSYTAQEKKGLERSEWFATHGQGYIGVQSTMPQTLAYALTDSPVGLLA</sequence>